<feature type="domain" description="Reverse transcriptase" evidence="1">
    <location>
        <begin position="22"/>
        <end position="179"/>
    </location>
</feature>
<keyword evidence="2" id="KW-0548">Nucleotidyltransferase</keyword>
<dbReference type="EMBL" id="HQ284267">
    <property type="protein sequence ID" value="ADZ95804.1"/>
    <property type="molecule type" value="Genomic_DNA"/>
</dbReference>
<reference evidence="2" key="2">
    <citation type="journal article" date="2012" name="Mol. Biol. Evol.">
        <title>Vertical Evolution and Horizontal Transfer of CR1 Non-LTR Retrotransposons and Tc1/mariner DNA Transposons in Lepidoptera Species.</title>
        <authorList>
            <person name="Sormacheva I."/>
            <person name="Smyshlyaev G."/>
            <person name="Mayorov V."/>
            <person name="Blinov A."/>
            <person name="Novikov A."/>
            <person name="Novikova O."/>
        </authorList>
    </citation>
    <scope>NUCLEOTIDE SEQUENCE</scope>
    <source>
        <strain evidence="2">AgrCing.36_39</strain>
    </source>
</reference>
<protein>
    <submittedName>
        <fullName evidence="2">Reverse transcriptase</fullName>
    </submittedName>
</protein>
<accession>F2WZH9</accession>
<feature type="non-terminal residue" evidence="2">
    <location>
        <position position="1"/>
    </location>
</feature>
<evidence type="ECO:0000259" key="1">
    <source>
        <dbReference type="PROSITE" id="PS50878"/>
    </source>
</evidence>
<dbReference type="InterPro" id="IPR000477">
    <property type="entry name" value="RT_dom"/>
</dbReference>
<proteinExistence type="predicted"/>
<dbReference type="PROSITE" id="PS50878">
    <property type="entry name" value="RT_POL"/>
    <property type="match status" value="1"/>
</dbReference>
<feature type="non-terminal residue" evidence="2">
    <location>
        <position position="179"/>
    </location>
</feature>
<dbReference type="PANTHER" id="PTHR19446">
    <property type="entry name" value="REVERSE TRANSCRIPTASES"/>
    <property type="match status" value="1"/>
</dbReference>
<dbReference type="CDD" id="cd01650">
    <property type="entry name" value="RT_nLTR_like"/>
    <property type="match status" value="1"/>
</dbReference>
<dbReference type="AlphaFoldDB" id="F2WZH9"/>
<dbReference type="GO" id="GO:0003964">
    <property type="term" value="F:RNA-directed DNA polymerase activity"/>
    <property type="evidence" value="ECO:0007669"/>
    <property type="project" value="UniProtKB-KW"/>
</dbReference>
<sequence>VTYGELRKADPSARVLTALFNAVWRTESVPSSWGRSNTILLHKKGDTGDIRNWRPIALADTVPKLFAAILSERIKRWATANRRFSEAQKGFLHFEGCFEHNFTLQEIIRNAKTHRKELVVVWLDLTGAFDSVPHSSIFRALEGPGVPLKFRNVFSSLYADMSTSVRVAGGNTAPICIGL</sequence>
<keyword evidence="2" id="KW-0695">RNA-directed DNA polymerase</keyword>
<dbReference type="Pfam" id="PF00078">
    <property type="entry name" value="RVT_1"/>
    <property type="match status" value="1"/>
</dbReference>
<keyword evidence="2" id="KW-0808">Transferase</keyword>
<evidence type="ECO:0000313" key="2">
    <source>
        <dbReference type="EMBL" id="ADZ95804.1"/>
    </source>
</evidence>
<reference evidence="2" key="1">
    <citation type="submission" date="2010-09" db="EMBL/GenBank/DDBJ databases">
        <title>Evidence of multiple events of horizontal transmission of mobile genetic elements between Bombyx and Maculinea.</title>
        <authorList>
            <person name="Novikova O.S."/>
            <person name="Sormacheva I.D."/>
            <person name="Smyshlyaev G.A."/>
            <person name="Mayorov V.I."/>
            <person name="Blinov A.G."/>
        </authorList>
    </citation>
    <scope>NUCLEOTIDE SEQUENCE</scope>
    <source>
        <strain evidence="2">AgrCing.36_39</strain>
    </source>
</reference>
<name>F2WZH9_AGRCI</name>
<organism evidence="2">
    <name type="scientific">Agrius cingulata</name>
    <name type="common">Pink-spotted hawk moth</name>
    <name type="synonym">Sphinx cingulata</name>
    <dbReference type="NCBI Taxonomy" id="40104"/>
    <lineage>
        <taxon>Eukaryota</taxon>
        <taxon>Metazoa</taxon>
        <taxon>Ecdysozoa</taxon>
        <taxon>Arthropoda</taxon>
        <taxon>Hexapoda</taxon>
        <taxon>Insecta</taxon>
        <taxon>Pterygota</taxon>
        <taxon>Neoptera</taxon>
        <taxon>Endopterygota</taxon>
        <taxon>Lepidoptera</taxon>
        <taxon>Glossata</taxon>
        <taxon>Ditrysia</taxon>
        <taxon>Bombycoidea</taxon>
        <taxon>Sphingidae</taxon>
        <taxon>Sphinginae</taxon>
        <taxon>Acherontiini</taxon>
        <taxon>Agrius</taxon>
    </lineage>
</organism>